<dbReference type="AlphaFoldDB" id="A0A2U9QJH7"/>
<gene>
    <name evidence="15" type="primary">nad1</name>
</gene>
<feature type="transmembrane region" description="Helical" evidence="14">
    <location>
        <begin position="103"/>
        <end position="123"/>
    </location>
</feature>
<proteinExistence type="inferred from homology"/>
<evidence type="ECO:0000256" key="2">
    <source>
        <dbReference type="ARBA" id="ARBA00004448"/>
    </source>
</evidence>
<evidence type="ECO:0000256" key="4">
    <source>
        <dbReference type="ARBA" id="ARBA00021009"/>
    </source>
</evidence>
<feature type="transmembrane region" description="Helical" evidence="14">
    <location>
        <begin position="144"/>
        <end position="162"/>
    </location>
</feature>
<evidence type="ECO:0000256" key="5">
    <source>
        <dbReference type="ARBA" id="ARBA00022448"/>
    </source>
</evidence>
<feature type="transmembrane region" description="Helical" evidence="14">
    <location>
        <begin position="70"/>
        <end position="91"/>
    </location>
</feature>
<name>A0A2U9QJH7_BLAOC</name>
<reference evidence="15" key="1">
    <citation type="submission" date="2018-02" db="EMBL/GenBank/DDBJ databases">
        <title>Resolving the psyllid tree of life: Phylogenomic analysis of the superfamily Psylloidea (Hemiptera).</title>
        <authorList>
            <person name="Percy D.M."/>
            <person name="Sveinsson S."/>
            <person name="Lemmon A.R."/>
            <person name="Lemmon E.M."/>
            <person name="Ouvrard D."/>
            <person name="Burckhardt D."/>
        </authorList>
    </citation>
    <scope>NUCLEOTIDE SEQUENCE</scope>
    <source>
        <strain evidence="15">DP2.nwbl.00853_circ</strain>
    </source>
</reference>
<dbReference type="HAMAP" id="MF_01350">
    <property type="entry name" value="NDH1_NuoH"/>
    <property type="match status" value="1"/>
</dbReference>
<evidence type="ECO:0000256" key="6">
    <source>
        <dbReference type="ARBA" id="ARBA00022692"/>
    </source>
</evidence>
<evidence type="ECO:0000256" key="12">
    <source>
        <dbReference type="RuleBase" id="RU000471"/>
    </source>
</evidence>
<evidence type="ECO:0000256" key="14">
    <source>
        <dbReference type="SAM" id="Phobius"/>
    </source>
</evidence>
<dbReference type="PROSITE" id="PS00668">
    <property type="entry name" value="COMPLEX1_ND1_2"/>
    <property type="match status" value="1"/>
</dbReference>
<evidence type="ECO:0000256" key="1">
    <source>
        <dbReference type="ARBA" id="ARBA00003257"/>
    </source>
</evidence>
<evidence type="ECO:0000256" key="10">
    <source>
        <dbReference type="ARBA" id="ARBA00023128"/>
    </source>
</evidence>
<feature type="transmembrane region" description="Helical" evidence="14">
    <location>
        <begin position="252"/>
        <end position="272"/>
    </location>
</feature>
<accession>A0A2U9QJH7</accession>
<keyword evidence="8 14" id="KW-1133">Transmembrane helix</keyword>
<dbReference type="GO" id="GO:0005743">
    <property type="term" value="C:mitochondrial inner membrane"/>
    <property type="evidence" value="ECO:0007669"/>
    <property type="project" value="UniProtKB-SubCell"/>
</dbReference>
<evidence type="ECO:0000256" key="3">
    <source>
        <dbReference type="ARBA" id="ARBA00010535"/>
    </source>
</evidence>
<dbReference type="GO" id="GO:0008137">
    <property type="term" value="F:NADH dehydrogenase (ubiquinone) activity"/>
    <property type="evidence" value="ECO:0007669"/>
    <property type="project" value="UniProtKB-EC"/>
</dbReference>
<dbReference type="InterPro" id="IPR018086">
    <property type="entry name" value="NADH_UbQ_OxRdtase_su1_CS"/>
</dbReference>
<dbReference type="GO" id="GO:0003954">
    <property type="term" value="F:NADH dehydrogenase activity"/>
    <property type="evidence" value="ECO:0007669"/>
    <property type="project" value="TreeGrafter"/>
</dbReference>
<feature type="transmembrane region" description="Helical" evidence="14">
    <location>
        <begin position="222"/>
        <end position="246"/>
    </location>
</feature>
<keyword evidence="6 12" id="KW-0812">Transmembrane</keyword>
<feature type="transmembrane region" description="Helical" evidence="14">
    <location>
        <begin position="6"/>
        <end position="24"/>
    </location>
</feature>
<organism evidence="15">
    <name type="scientific">Blastopsylla occidentalis</name>
    <name type="common">Eucalyptus psyllid</name>
    <dbReference type="NCBI Taxonomy" id="121832"/>
    <lineage>
        <taxon>Eukaryota</taxon>
        <taxon>Metazoa</taxon>
        <taxon>Ecdysozoa</taxon>
        <taxon>Arthropoda</taxon>
        <taxon>Hexapoda</taxon>
        <taxon>Insecta</taxon>
        <taxon>Pterygota</taxon>
        <taxon>Neoptera</taxon>
        <taxon>Paraneoptera</taxon>
        <taxon>Hemiptera</taxon>
        <taxon>Sternorrhyncha</taxon>
        <taxon>Psylloidea</taxon>
        <taxon>Aphalaridae</taxon>
        <taxon>Blastopsylla</taxon>
    </lineage>
</organism>
<dbReference type="Pfam" id="PF00146">
    <property type="entry name" value="NADHdh"/>
    <property type="match status" value="1"/>
</dbReference>
<keyword evidence="10 13" id="KW-0496">Mitochondrion</keyword>
<dbReference type="PANTHER" id="PTHR11432:SF3">
    <property type="entry name" value="NADH-UBIQUINONE OXIDOREDUCTASE CHAIN 1"/>
    <property type="match status" value="1"/>
</dbReference>
<comment type="catalytic activity">
    <reaction evidence="13">
        <text>a ubiquinone + NADH + 5 H(+)(in) = a ubiquinol + NAD(+) + 4 H(+)(out)</text>
        <dbReference type="Rhea" id="RHEA:29091"/>
        <dbReference type="Rhea" id="RHEA-COMP:9565"/>
        <dbReference type="Rhea" id="RHEA-COMP:9566"/>
        <dbReference type="ChEBI" id="CHEBI:15378"/>
        <dbReference type="ChEBI" id="CHEBI:16389"/>
        <dbReference type="ChEBI" id="CHEBI:17976"/>
        <dbReference type="ChEBI" id="CHEBI:57540"/>
        <dbReference type="ChEBI" id="CHEBI:57945"/>
        <dbReference type="EC" id="7.1.1.2"/>
    </reaction>
</comment>
<sequence length="303" mass="35047">MKLSIMIFLLMSVFSLISVAFLTLMERKLLSYIQVRKGPDKVGMMGVFQPFSDAIKLFSKEFIFPLKTNFFPYWLSPAFSLILSLIVWVSFPYSFYVSSWKLTIMFMFSILSVGVYSIMISGWSSNSSYSILGSIRSVAQSVSYEVSFFIMLLSMIFFVGSLSLTDFLMIQYKMWLIIFTFPVFLMLFVSLLAELNRTPFDFSEGESELVSGFNIEYGGTGFAFLFLSEYLNIIFSSMLISVFFFSSSSWDLLFFIKICFFSFLIILIRGSLPRYRYDKLMNMCWKSYLGSTLLLMIFYASIT</sequence>
<keyword evidence="12" id="KW-0520">NAD</keyword>
<keyword evidence="5" id="KW-0813">Transport</keyword>
<evidence type="ECO:0000256" key="8">
    <source>
        <dbReference type="ARBA" id="ARBA00022989"/>
    </source>
</evidence>
<dbReference type="EMBL" id="MG989221">
    <property type="protein sequence ID" value="AWU48869.1"/>
    <property type="molecule type" value="Genomic_DNA"/>
</dbReference>
<dbReference type="GO" id="GO:0009060">
    <property type="term" value="P:aerobic respiration"/>
    <property type="evidence" value="ECO:0007669"/>
    <property type="project" value="TreeGrafter"/>
</dbReference>
<dbReference type="PANTHER" id="PTHR11432">
    <property type="entry name" value="NADH DEHYDROGENASE SUBUNIT 1"/>
    <property type="match status" value="1"/>
</dbReference>
<evidence type="ECO:0000256" key="9">
    <source>
        <dbReference type="ARBA" id="ARBA00023075"/>
    </source>
</evidence>
<comment type="subcellular location">
    <subcellularLocation>
        <location evidence="2 12">Mitochondrion inner membrane</location>
        <topology evidence="2 12">Multi-pass membrane protein</topology>
    </subcellularLocation>
</comment>
<geneLocation type="mitochondrion" evidence="15"/>
<evidence type="ECO:0000256" key="7">
    <source>
        <dbReference type="ARBA" id="ARBA00022792"/>
    </source>
</evidence>
<keyword evidence="7" id="KW-0999">Mitochondrion inner membrane</keyword>
<evidence type="ECO:0000256" key="13">
    <source>
        <dbReference type="RuleBase" id="RU000473"/>
    </source>
</evidence>
<comment type="similarity">
    <text evidence="3 12">Belongs to the complex I subunit 1 family.</text>
</comment>
<evidence type="ECO:0000256" key="11">
    <source>
        <dbReference type="ARBA" id="ARBA00023136"/>
    </source>
</evidence>
<feature type="transmembrane region" description="Helical" evidence="14">
    <location>
        <begin position="174"/>
        <end position="193"/>
    </location>
</feature>
<feature type="transmembrane region" description="Helical" evidence="14">
    <location>
        <begin position="284"/>
        <end position="302"/>
    </location>
</feature>
<keyword evidence="11 14" id="KW-0472">Membrane</keyword>
<keyword evidence="9 13" id="KW-0830">Ubiquinone</keyword>
<comment type="function">
    <text evidence="1">Core subunit of the mitochondrial membrane respiratory chain NADH dehydrogenase (Complex I) that is believed to belong to the minimal assembly required for catalysis. Complex I functions in the transfer of electrons from NADH to the respiratory chain. The immediate electron acceptor for the enzyme is believed to be ubiquinone.</text>
</comment>
<dbReference type="EC" id="7.1.1.2" evidence="13"/>
<protein>
    <recommendedName>
        <fullName evidence="4 13">NADH-ubiquinone oxidoreductase chain 1</fullName>
        <ecNumber evidence="13">7.1.1.2</ecNumber>
    </recommendedName>
</protein>
<evidence type="ECO:0000313" key="15">
    <source>
        <dbReference type="EMBL" id="AWU48869.1"/>
    </source>
</evidence>
<dbReference type="PROSITE" id="PS00667">
    <property type="entry name" value="COMPLEX1_ND1_1"/>
    <property type="match status" value="1"/>
</dbReference>
<dbReference type="InterPro" id="IPR001694">
    <property type="entry name" value="NADH_UbQ_OxRdtase_su1/FPO"/>
</dbReference>